<comment type="subcellular location">
    <subcellularLocation>
        <location evidence="2">Cytoplasm</location>
    </subcellularLocation>
    <subcellularLocation>
        <location evidence="1">Mitochondrion</location>
    </subcellularLocation>
</comment>
<dbReference type="InParanoid" id="A0A2P5FKQ7"/>
<dbReference type="PANTHER" id="PTHR14021">
    <property type="entry name" value="IRON-SULFUR CLUSTER CO-CHAPERONE PROTEIN HSCB"/>
    <property type="match status" value="1"/>
</dbReference>
<dbReference type="NCBIfam" id="TIGR00714">
    <property type="entry name" value="hscB"/>
    <property type="match status" value="1"/>
</dbReference>
<dbReference type="Gene3D" id="1.10.287.110">
    <property type="entry name" value="DnaJ domain"/>
    <property type="match status" value="1"/>
</dbReference>
<proteinExistence type="inferred from homology"/>
<dbReference type="GO" id="GO:0001671">
    <property type="term" value="F:ATPase activator activity"/>
    <property type="evidence" value="ECO:0007669"/>
    <property type="project" value="InterPro"/>
</dbReference>
<dbReference type="GO" id="GO:0044571">
    <property type="term" value="P:[2Fe-2S] cluster assembly"/>
    <property type="evidence" value="ECO:0007669"/>
    <property type="project" value="InterPro"/>
</dbReference>
<evidence type="ECO:0000313" key="9">
    <source>
        <dbReference type="EMBL" id="PON98380.1"/>
    </source>
</evidence>
<dbReference type="InterPro" id="IPR036869">
    <property type="entry name" value="J_dom_sf"/>
</dbReference>
<keyword evidence="6" id="KW-0143">Chaperone</keyword>
<keyword evidence="4" id="KW-0963">Cytoplasm</keyword>
<evidence type="ECO:0000256" key="6">
    <source>
        <dbReference type="ARBA" id="ARBA00023186"/>
    </source>
</evidence>
<keyword evidence="10" id="KW-1185">Reference proteome</keyword>
<evidence type="ECO:0000256" key="4">
    <source>
        <dbReference type="ARBA" id="ARBA00022490"/>
    </source>
</evidence>
<dbReference type="GO" id="GO:0051259">
    <property type="term" value="P:protein complex oligomerization"/>
    <property type="evidence" value="ECO:0007669"/>
    <property type="project" value="InterPro"/>
</dbReference>
<dbReference type="Gene3D" id="1.20.1280.20">
    <property type="entry name" value="HscB, C-terminal domain"/>
    <property type="match status" value="1"/>
</dbReference>
<dbReference type="InterPro" id="IPR036386">
    <property type="entry name" value="HscB_C_sf"/>
</dbReference>
<gene>
    <name evidence="9" type="ORF">TorRG33x02_059550</name>
</gene>
<evidence type="ECO:0000313" key="10">
    <source>
        <dbReference type="Proteomes" id="UP000237000"/>
    </source>
</evidence>
<sequence length="295" mass="33567">MTRQRQLRTLLSFSSSSSSAVLRRTLNPSNPNLPLDSAAKPPSPSPSSFFSPSLTTYSNNHRLLPGRGLDFLGNRRLSGKIFLSSQSARELDSKCWNCNAAAPFLVCSSCRCIQPVDQSVDYFQIFGLEKKYDIEDQNLDGKYKDWQKKLHPDLVHSKSKKEREYAADQSARVIDAYRTLRKSLSRAIYVLKLEGVNVDEEETISELDLLVEIMEIREAVEEAADSQALNQIQSEMQEKIKHWSNLFANAYRDRNFGEAVKAIRRMTYYERVTEEISDSSRNTRVVNNGFAACMS</sequence>
<evidence type="ECO:0000256" key="3">
    <source>
        <dbReference type="ARBA" id="ARBA00010476"/>
    </source>
</evidence>
<comment type="similarity">
    <text evidence="3">Belongs to the HscB family.</text>
</comment>
<dbReference type="FunFam" id="1.20.1280.20:FF:000002">
    <property type="entry name" value="HscB mitochondrial iron-sulfur cluster co-chaperone"/>
    <property type="match status" value="1"/>
</dbReference>
<evidence type="ECO:0000259" key="8">
    <source>
        <dbReference type="PROSITE" id="PS50076"/>
    </source>
</evidence>
<dbReference type="OrthoDB" id="448954at2759"/>
<protein>
    <submittedName>
        <fullName evidence="9">Co-chaperone Hsc</fullName>
    </submittedName>
</protein>
<feature type="region of interest" description="Disordered" evidence="7">
    <location>
        <begin position="30"/>
        <end position="49"/>
    </location>
</feature>
<comment type="caution">
    <text evidence="9">The sequence shown here is derived from an EMBL/GenBank/DDBJ whole genome shotgun (WGS) entry which is preliminary data.</text>
</comment>
<name>A0A2P5FKQ7_TREOI</name>
<dbReference type="Proteomes" id="UP000237000">
    <property type="component" value="Unassembled WGS sequence"/>
</dbReference>
<accession>A0A2P5FKQ7</accession>
<dbReference type="EMBL" id="JXTC01000025">
    <property type="protein sequence ID" value="PON98380.1"/>
    <property type="molecule type" value="Genomic_DNA"/>
</dbReference>
<dbReference type="STRING" id="63057.A0A2P5FKQ7"/>
<dbReference type="AlphaFoldDB" id="A0A2P5FKQ7"/>
<keyword evidence="5" id="KW-0496">Mitochondrion</keyword>
<evidence type="ECO:0000256" key="7">
    <source>
        <dbReference type="SAM" id="MobiDB-lite"/>
    </source>
</evidence>
<dbReference type="HAMAP" id="MF_00682">
    <property type="entry name" value="HscB"/>
    <property type="match status" value="1"/>
</dbReference>
<dbReference type="SUPFAM" id="SSF46565">
    <property type="entry name" value="Chaperone J-domain"/>
    <property type="match status" value="1"/>
</dbReference>
<dbReference type="PANTHER" id="PTHR14021:SF15">
    <property type="entry name" value="IRON-SULFUR CLUSTER CO-CHAPERONE PROTEIN HSCB"/>
    <property type="match status" value="1"/>
</dbReference>
<dbReference type="CDD" id="cd06257">
    <property type="entry name" value="DnaJ"/>
    <property type="match status" value="1"/>
</dbReference>
<dbReference type="PROSITE" id="PS50076">
    <property type="entry name" value="DNAJ_2"/>
    <property type="match status" value="1"/>
</dbReference>
<evidence type="ECO:0000256" key="1">
    <source>
        <dbReference type="ARBA" id="ARBA00004173"/>
    </source>
</evidence>
<dbReference type="GO" id="GO:0005739">
    <property type="term" value="C:mitochondrion"/>
    <property type="evidence" value="ECO:0007669"/>
    <property type="project" value="UniProtKB-SubCell"/>
</dbReference>
<feature type="domain" description="J" evidence="8">
    <location>
        <begin position="121"/>
        <end position="193"/>
    </location>
</feature>
<evidence type="ECO:0000256" key="2">
    <source>
        <dbReference type="ARBA" id="ARBA00004496"/>
    </source>
</evidence>
<dbReference type="GO" id="GO:0051087">
    <property type="term" value="F:protein-folding chaperone binding"/>
    <property type="evidence" value="ECO:0007669"/>
    <property type="project" value="InterPro"/>
</dbReference>
<reference evidence="10" key="1">
    <citation type="submission" date="2016-06" db="EMBL/GenBank/DDBJ databases">
        <title>Parallel loss of symbiosis genes in relatives of nitrogen-fixing non-legume Parasponia.</title>
        <authorList>
            <person name="Van Velzen R."/>
            <person name="Holmer R."/>
            <person name="Bu F."/>
            <person name="Rutten L."/>
            <person name="Van Zeijl A."/>
            <person name="Liu W."/>
            <person name="Santuari L."/>
            <person name="Cao Q."/>
            <person name="Sharma T."/>
            <person name="Shen D."/>
            <person name="Roswanjaya Y."/>
            <person name="Wardhani T."/>
            <person name="Kalhor M.S."/>
            <person name="Jansen J."/>
            <person name="Van den Hoogen J."/>
            <person name="Gungor B."/>
            <person name="Hartog M."/>
            <person name="Hontelez J."/>
            <person name="Verver J."/>
            <person name="Yang W.-C."/>
            <person name="Schijlen E."/>
            <person name="Repin R."/>
            <person name="Schilthuizen M."/>
            <person name="Schranz E."/>
            <person name="Heidstra R."/>
            <person name="Miyata K."/>
            <person name="Fedorova E."/>
            <person name="Kohlen W."/>
            <person name="Bisseling T."/>
            <person name="Smit S."/>
            <person name="Geurts R."/>
        </authorList>
    </citation>
    <scope>NUCLEOTIDE SEQUENCE [LARGE SCALE GENOMIC DNA]</scope>
    <source>
        <strain evidence="10">cv. RG33-2</strain>
    </source>
</reference>
<evidence type="ECO:0000256" key="5">
    <source>
        <dbReference type="ARBA" id="ARBA00023128"/>
    </source>
</evidence>
<organism evidence="9 10">
    <name type="scientific">Trema orientale</name>
    <name type="common">Charcoal tree</name>
    <name type="synonym">Celtis orientalis</name>
    <dbReference type="NCBI Taxonomy" id="63057"/>
    <lineage>
        <taxon>Eukaryota</taxon>
        <taxon>Viridiplantae</taxon>
        <taxon>Streptophyta</taxon>
        <taxon>Embryophyta</taxon>
        <taxon>Tracheophyta</taxon>
        <taxon>Spermatophyta</taxon>
        <taxon>Magnoliopsida</taxon>
        <taxon>eudicotyledons</taxon>
        <taxon>Gunneridae</taxon>
        <taxon>Pentapetalae</taxon>
        <taxon>rosids</taxon>
        <taxon>fabids</taxon>
        <taxon>Rosales</taxon>
        <taxon>Cannabaceae</taxon>
        <taxon>Trema</taxon>
    </lineage>
</organism>
<dbReference type="FunFam" id="1.10.287.110:FF:000082">
    <property type="entry name" value="Iron-sulfur cluster co-chaperone protein HscB, mitochondrial"/>
    <property type="match status" value="1"/>
</dbReference>
<dbReference type="SMART" id="SM00271">
    <property type="entry name" value="DnaJ"/>
    <property type="match status" value="1"/>
</dbReference>
<dbReference type="InterPro" id="IPR004640">
    <property type="entry name" value="HscB"/>
</dbReference>
<dbReference type="InterPro" id="IPR001623">
    <property type="entry name" value="DnaJ_domain"/>
</dbReference>
<dbReference type="Pfam" id="PF07743">
    <property type="entry name" value="HSCB_C"/>
    <property type="match status" value="1"/>
</dbReference>
<dbReference type="SUPFAM" id="SSF47144">
    <property type="entry name" value="HSC20 (HSCB), C-terminal oligomerisation domain"/>
    <property type="match status" value="1"/>
</dbReference>
<dbReference type="FunCoup" id="A0A2P5FKQ7">
    <property type="interactions" value="1753"/>
</dbReference>
<dbReference type="InterPro" id="IPR009073">
    <property type="entry name" value="HscB_oligo_C"/>
</dbReference>